<sequence length="69" mass="7904">MTPQEFYQKVEWEGGLAEAVFSYGLNDSDLDDSDPVLKEAIRAFSVMGQLYDRANYLLQKHDPFLEGDE</sequence>
<accession>A0A1L6BYQ6</accession>
<organism evidence="1 2">
    <name type="scientific">Mycobacterium phage MrMagoo</name>
    <dbReference type="NCBI Taxonomy" id="1927020"/>
    <lineage>
        <taxon>Viruses</taxon>
        <taxon>Duplodnaviria</taxon>
        <taxon>Heunggongvirae</taxon>
        <taxon>Uroviricota</taxon>
        <taxon>Caudoviricetes</taxon>
        <taxon>Vilmaviridae</taxon>
        <taxon>Mclasvirinae</taxon>
        <taxon>Reyvirus</taxon>
        <taxon>Reyvirus mrmagoo</taxon>
    </lineage>
</organism>
<reference evidence="1 2" key="1">
    <citation type="submission" date="2016-11" db="EMBL/GenBank/DDBJ databases">
        <authorList>
            <person name="Brown T."/>
            <person name="Davidson K."/>
            <person name="Doll Z."/>
            <person name="Jansson R."/>
            <person name="Janyszek T."/>
            <person name="Lwin C."/>
            <person name="Patil S."/>
            <person name="Piper J."/>
            <person name="Rajendiran N."/>
            <person name="Rittenhouse N.L."/>
            <person name="Younker T.P."/>
            <person name="Zhang J."/>
            <person name="Garlena R.A."/>
            <person name="Russell D.A."/>
            <person name="Pope W.H."/>
            <person name="Jacobs-Sera D."/>
            <person name="Hatfull G.F."/>
        </authorList>
    </citation>
    <scope>NUCLEOTIDE SEQUENCE [LARGE SCALE GENOMIC DNA]</scope>
</reference>
<gene>
    <name evidence="1" type="primary">137</name>
    <name evidence="1" type="ORF">PBI_MRMAGOO_137</name>
</gene>
<dbReference type="GeneID" id="63210679"/>
<dbReference type="RefSeq" id="YP_010014022.1">
    <property type="nucleotide sequence ID" value="NC_053515.1"/>
</dbReference>
<dbReference type="KEGG" id="vg:63210679"/>
<protein>
    <submittedName>
        <fullName evidence="1">Uncharacterized protein</fullName>
    </submittedName>
</protein>
<proteinExistence type="predicted"/>
<name>A0A1L6BYQ6_9CAUD</name>
<dbReference type="Proteomes" id="UP000225965">
    <property type="component" value="Segment"/>
</dbReference>
<dbReference type="EMBL" id="KY223999">
    <property type="protein sequence ID" value="APQ42219.1"/>
    <property type="molecule type" value="Genomic_DNA"/>
</dbReference>
<keyword evidence="2" id="KW-1185">Reference proteome</keyword>
<evidence type="ECO:0000313" key="2">
    <source>
        <dbReference type="Proteomes" id="UP000225965"/>
    </source>
</evidence>
<evidence type="ECO:0000313" key="1">
    <source>
        <dbReference type="EMBL" id="APQ42219.1"/>
    </source>
</evidence>